<protein>
    <submittedName>
        <fullName evidence="2">Uncharacterized protein</fullName>
    </submittedName>
</protein>
<dbReference type="Gramene" id="KFK40967">
    <property type="protein sequence ID" value="KFK40967"/>
    <property type="gene ID" value="AALP_AA2G067600"/>
</dbReference>
<feature type="region of interest" description="Disordered" evidence="1">
    <location>
        <begin position="515"/>
        <end position="541"/>
    </location>
</feature>
<proteinExistence type="predicted"/>
<gene>
    <name evidence="2" type="ordered locus">AALP_Aa2g067600</name>
</gene>
<reference evidence="3" key="1">
    <citation type="journal article" date="2015" name="Nat. Plants">
        <title>Genome expansion of Arabis alpina linked with retrotransposition and reduced symmetric DNA methylation.</title>
        <authorList>
            <person name="Willing E.M."/>
            <person name="Rawat V."/>
            <person name="Mandakova T."/>
            <person name="Maumus F."/>
            <person name="James G.V."/>
            <person name="Nordstroem K.J."/>
            <person name="Becker C."/>
            <person name="Warthmann N."/>
            <person name="Chica C."/>
            <person name="Szarzynska B."/>
            <person name="Zytnicki M."/>
            <person name="Albani M.C."/>
            <person name="Kiefer C."/>
            <person name="Bergonzi S."/>
            <person name="Castaings L."/>
            <person name="Mateos J.L."/>
            <person name="Berns M.C."/>
            <person name="Bujdoso N."/>
            <person name="Piofczyk T."/>
            <person name="de Lorenzo L."/>
            <person name="Barrero-Sicilia C."/>
            <person name="Mateos I."/>
            <person name="Piednoel M."/>
            <person name="Hagmann J."/>
            <person name="Chen-Min-Tao R."/>
            <person name="Iglesias-Fernandez R."/>
            <person name="Schuster S.C."/>
            <person name="Alonso-Blanco C."/>
            <person name="Roudier F."/>
            <person name="Carbonero P."/>
            <person name="Paz-Ares J."/>
            <person name="Davis S.J."/>
            <person name="Pecinka A."/>
            <person name="Quesneville H."/>
            <person name="Colot V."/>
            <person name="Lysak M.A."/>
            <person name="Weigel D."/>
            <person name="Coupland G."/>
            <person name="Schneeberger K."/>
        </authorList>
    </citation>
    <scope>NUCLEOTIDE SEQUENCE [LARGE SCALE GENOMIC DNA]</scope>
    <source>
        <strain evidence="3">cv. Pajares</strain>
    </source>
</reference>
<feature type="region of interest" description="Disordered" evidence="1">
    <location>
        <begin position="374"/>
        <end position="394"/>
    </location>
</feature>
<sequence length="567" mass="64566">MAMGSNNSVFFKTDCSSIVSQINDQEEQLRLKRRWLLGCELSESEIRKADFLKSDHFLPESVLREDDIFNETVKSRVEKAFGFRENEQVRNNVQQNDSKMCTSDVIRELGMNLDSLTSNALYLIAMIITGGSTSFDKTPKKMKETIRESINKDFKKKKEEHDMGKADIVNQLHQVLSVPGNFRKDCMIDLNTPTYQSHRDAAMTVLNELDKLSTQTLLAMKRKLKGSRMTPRLKTSRCGQSRSYLINQVKQASEKMLSQLSPRDKLPEKLAKAMSLEDLSRMITPAYIPNPATEFFQFSPETKKLQNEIVKALWLLPKASDMECIPSSLTKALSLVNRSSRNVEHKLDHDFTDAYMEEPEDRDDDDYENCVLSEVKDTDEEDSYDSDDEESVAECSVLDPTTSIVKRDMPESISRRVGPRSLYISDGHDDTATSKMRGTDERDIEMEVDNQKTDDHGEQKQRIRNKNQYLAVQEMADETSLVAHNLIGRLLEKFADRKGLDLEADERSYLGGESRLQEDVQGEVRKGKQASSKEKSDGSITVSVVKELMPSLEKSVLTKLQELMDLS</sequence>
<dbReference type="Proteomes" id="UP000029120">
    <property type="component" value="Chromosome 2"/>
</dbReference>
<keyword evidence="3" id="KW-1185">Reference proteome</keyword>
<dbReference type="EMBL" id="CM002870">
    <property type="protein sequence ID" value="KFK40967.1"/>
    <property type="molecule type" value="Genomic_DNA"/>
</dbReference>
<dbReference type="PANTHER" id="PTHR36071">
    <property type="entry name" value="DNA DOUBLE-STRAND BREAK REPAIR PROTEIN"/>
    <property type="match status" value="1"/>
</dbReference>
<feature type="compositionally biased region" description="Acidic residues" evidence="1">
    <location>
        <begin position="377"/>
        <end position="392"/>
    </location>
</feature>
<name>A0A087HFR5_ARAAL</name>
<organism evidence="2 3">
    <name type="scientific">Arabis alpina</name>
    <name type="common">Alpine rock-cress</name>
    <dbReference type="NCBI Taxonomy" id="50452"/>
    <lineage>
        <taxon>Eukaryota</taxon>
        <taxon>Viridiplantae</taxon>
        <taxon>Streptophyta</taxon>
        <taxon>Embryophyta</taxon>
        <taxon>Tracheophyta</taxon>
        <taxon>Spermatophyta</taxon>
        <taxon>Magnoliopsida</taxon>
        <taxon>eudicotyledons</taxon>
        <taxon>Gunneridae</taxon>
        <taxon>Pentapetalae</taxon>
        <taxon>rosids</taxon>
        <taxon>malvids</taxon>
        <taxon>Brassicales</taxon>
        <taxon>Brassicaceae</taxon>
        <taxon>Arabideae</taxon>
        <taxon>Arabis</taxon>
    </lineage>
</organism>
<dbReference type="OMA" id="CENQYLA"/>
<evidence type="ECO:0000313" key="2">
    <source>
        <dbReference type="EMBL" id="KFK40967.1"/>
    </source>
</evidence>
<accession>A0A087HFR5</accession>
<evidence type="ECO:0000313" key="3">
    <source>
        <dbReference type="Proteomes" id="UP000029120"/>
    </source>
</evidence>
<dbReference type="AlphaFoldDB" id="A0A087HFR5"/>
<dbReference type="PANTHER" id="PTHR36071:SF1">
    <property type="entry name" value="DNA DOUBLE-STRAND BREAK REPAIR PROTEIN"/>
    <property type="match status" value="1"/>
</dbReference>
<feature type="compositionally biased region" description="Basic and acidic residues" evidence="1">
    <location>
        <begin position="515"/>
        <end position="537"/>
    </location>
</feature>
<dbReference type="OrthoDB" id="767974at2759"/>
<evidence type="ECO:0000256" key="1">
    <source>
        <dbReference type="SAM" id="MobiDB-lite"/>
    </source>
</evidence>
<dbReference type="eggNOG" id="ENOG502R4EM">
    <property type="taxonomic scope" value="Eukaryota"/>
</dbReference>